<keyword evidence="2" id="KW-1185">Reference proteome</keyword>
<organism evidence="1 2">
    <name type="scientific">Batillaria attramentaria</name>
    <dbReference type="NCBI Taxonomy" id="370345"/>
    <lineage>
        <taxon>Eukaryota</taxon>
        <taxon>Metazoa</taxon>
        <taxon>Spiralia</taxon>
        <taxon>Lophotrochozoa</taxon>
        <taxon>Mollusca</taxon>
        <taxon>Gastropoda</taxon>
        <taxon>Caenogastropoda</taxon>
        <taxon>Sorbeoconcha</taxon>
        <taxon>Cerithioidea</taxon>
        <taxon>Batillariidae</taxon>
        <taxon>Batillaria</taxon>
    </lineage>
</organism>
<protein>
    <submittedName>
        <fullName evidence="1">Uncharacterized protein</fullName>
    </submittedName>
</protein>
<dbReference type="AlphaFoldDB" id="A0ABD0LEE7"/>
<name>A0ABD0LEE7_9CAEN</name>
<comment type="caution">
    <text evidence="1">The sequence shown here is derived from an EMBL/GenBank/DDBJ whole genome shotgun (WGS) entry which is preliminary data.</text>
</comment>
<proteinExistence type="predicted"/>
<evidence type="ECO:0000313" key="2">
    <source>
        <dbReference type="Proteomes" id="UP001519460"/>
    </source>
</evidence>
<dbReference type="EMBL" id="JACVVK020000056">
    <property type="protein sequence ID" value="KAK7497710.1"/>
    <property type="molecule type" value="Genomic_DNA"/>
</dbReference>
<evidence type="ECO:0000313" key="1">
    <source>
        <dbReference type="EMBL" id="KAK7497710.1"/>
    </source>
</evidence>
<accession>A0ABD0LEE7</accession>
<sequence length="93" mass="10448">MRRQNKTSLDGRVFQRRLFTCLKSLPDKCVSSQTNACSVKRDSRLVRTSRMVGGGWHQHPSVSNIPRRVQRAQTLKAGQVDIEHTVTTSALNG</sequence>
<gene>
    <name evidence="1" type="ORF">BaRGS_00011105</name>
</gene>
<dbReference type="Proteomes" id="UP001519460">
    <property type="component" value="Unassembled WGS sequence"/>
</dbReference>
<reference evidence="1 2" key="1">
    <citation type="journal article" date="2023" name="Sci. Data">
        <title>Genome assembly of the Korean intertidal mud-creeper Batillaria attramentaria.</title>
        <authorList>
            <person name="Patra A.K."/>
            <person name="Ho P.T."/>
            <person name="Jun S."/>
            <person name="Lee S.J."/>
            <person name="Kim Y."/>
            <person name="Won Y.J."/>
        </authorList>
    </citation>
    <scope>NUCLEOTIDE SEQUENCE [LARGE SCALE GENOMIC DNA]</scope>
    <source>
        <strain evidence="1">Wonlab-2016</strain>
    </source>
</reference>